<sequence>METSQWPIIDATMDNEASVEAGEGDPRNVADLGDSIRQAGWAQIPDWPRDLAGFEHWPAPGQTSTLTLGRAQWELVISALERWSSVTADLGDPEAAHQAEADRALVELIRTQLLEQGWTPR</sequence>
<reference evidence="2 3" key="1">
    <citation type="submission" date="2020-03" db="EMBL/GenBank/DDBJ databases">
        <title>WGS of actinomycetes isolated from Thailand.</title>
        <authorList>
            <person name="Thawai C."/>
        </authorList>
    </citation>
    <scope>NUCLEOTIDE SEQUENCE [LARGE SCALE GENOMIC DNA]</scope>
    <source>
        <strain evidence="2 3">FMUSA5-5</strain>
    </source>
</reference>
<protein>
    <recommendedName>
        <fullName evidence="4">DUF2742 domain-containing protein</fullName>
    </recommendedName>
</protein>
<dbReference type="EMBL" id="JAATEP010000032">
    <property type="protein sequence ID" value="NJP94762.1"/>
    <property type="molecule type" value="Genomic_DNA"/>
</dbReference>
<accession>A0ABX1BE41</accession>
<evidence type="ECO:0008006" key="4">
    <source>
        <dbReference type="Google" id="ProtNLM"/>
    </source>
</evidence>
<feature type="region of interest" description="Disordered" evidence="1">
    <location>
        <begin position="1"/>
        <end position="27"/>
    </location>
</feature>
<gene>
    <name evidence="2" type="ORF">HCN51_35905</name>
</gene>
<evidence type="ECO:0000313" key="3">
    <source>
        <dbReference type="Proteomes" id="UP000696294"/>
    </source>
</evidence>
<evidence type="ECO:0000256" key="1">
    <source>
        <dbReference type="SAM" id="MobiDB-lite"/>
    </source>
</evidence>
<keyword evidence="3" id="KW-1185">Reference proteome</keyword>
<dbReference type="RefSeq" id="WP_168015871.1">
    <property type="nucleotide sequence ID" value="NZ_JAATEP010000032.1"/>
</dbReference>
<name>A0ABX1BE41_9ACTN</name>
<dbReference type="Proteomes" id="UP000696294">
    <property type="component" value="Unassembled WGS sequence"/>
</dbReference>
<comment type="caution">
    <text evidence="2">The sequence shown here is derived from an EMBL/GenBank/DDBJ whole genome shotgun (WGS) entry which is preliminary data.</text>
</comment>
<organism evidence="2 3">
    <name type="scientific">Nonomuraea composti</name>
    <dbReference type="NCBI Taxonomy" id="2720023"/>
    <lineage>
        <taxon>Bacteria</taxon>
        <taxon>Bacillati</taxon>
        <taxon>Actinomycetota</taxon>
        <taxon>Actinomycetes</taxon>
        <taxon>Streptosporangiales</taxon>
        <taxon>Streptosporangiaceae</taxon>
        <taxon>Nonomuraea</taxon>
    </lineage>
</organism>
<evidence type="ECO:0000313" key="2">
    <source>
        <dbReference type="EMBL" id="NJP94762.1"/>
    </source>
</evidence>
<proteinExistence type="predicted"/>